<dbReference type="PATRIC" id="fig|84022.5.peg.3457"/>
<reference evidence="1 2" key="1">
    <citation type="submission" date="2014-10" db="EMBL/GenBank/DDBJ databases">
        <title>Genome sequence of Clostridium aceticum DSM 1496.</title>
        <authorList>
            <person name="Poehlein A."/>
            <person name="Schiel-Bengelsdorf B."/>
            <person name="Gottschalk G."/>
            <person name="Duerre P."/>
            <person name="Daniel R."/>
        </authorList>
    </citation>
    <scope>NUCLEOTIDE SEQUENCE [LARGE SCALE GENOMIC DNA]</scope>
    <source>
        <strain evidence="1 2">DSM 1496</strain>
    </source>
</reference>
<dbReference type="STRING" id="84022.CACET_c32680"/>
<dbReference type="Pfam" id="PF02915">
    <property type="entry name" value="Rubrerythrin"/>
    <property type="match status" value="1"/>
</dbReference>
<dbReference type="GO" id="GO:0046872">
    <property type="term" value="F:metal ion binding"/>
    <property type="evidence" value="ECO:0007669"/>
    <property type="project" value="InterPro"/>
</dbReference>
<sequence>MKNTLSILKYAMEMEKQGYEFFKSNAEKMTLASAKQMFQKLADVEMDHYNLIKEQVDYIEINNEIKDVAFDLDGEKALFEERAQKEMLDQTIGESMTPDLTILRTAYLIERDYAEFYRKAAEDTDEPKAKKLFESLAAWETGHENLFKEEYDRHMKEYMNQPWGG</sequence>
<keyword evidence="2" id="KW-1185">Reference proteome</keyword>
<dbReference type="Gene3D" id="1.20.1260.10">
    <property type="match status" value="1"/>
</dbReference>
<dbReference type="GO" id="GO:0016491">
    <property type="term" value="F:oxidoreductase activity"/>
    <property type="evidence" value="ECO:0007669"/>
    <property type="project" value="InterPro"/>
</dbReference>
<evidence type="ECO:0000313" key="1">
    <source>
        <dbReference type="EMBL" id="AKL96712.1"/>
    </source>
</evidence>
<dbReference type="EMBL" id="CP009687">
    <property type="protein sequence ID" value="AKL96712.1"/>
    <property type="molecule type" value="Genomic_DNA"/>
</dbReference>
<evidence type="ECO:0000313" key="2">
    <source>
        <dbReference type="Proteomes" id="UP000035704"/>
    </source>
</evidence>
<dbReference type="InterPro" id="IPR009078">
    <property type="entry name" value="Ferritin-like_SF"/>
</dbReference>
<dbReference type="OrthoDB" id="9808511at2"/>
<dbReference type="Proteomes" id="UP000035704">
    <property type="component" value="Chromosome"/>
</dbReference>
<dbReference type="AlphaFoldDB" id="A0A0D8IC02"/>
<dbReference type="SUPFAM" id="SSF47240">
    <property type="entry name" value="Ferritin-like"/>
    <property type="match status" value="1"/>
</dbReference>
<dbReference type="PANTHER" id="PTHR33531">
    <property type="entry name" value="RUBRERYTHRIN SUBFAMILY"/>
    <property type="match status" value="1"/>
</dbReference>
<dbReference type="KEGG" id="cace:CACET_c32680"/>
<protein>
    <submittedName>
        <fullName evidence="1">Putative rubrerythrin</fullName>
    </submittedName>
</protein>
<dbReference type="RefSeq" id="WP_044824156.1">
    <property type="nucleotide sequence ID" value="NZ_CP009687.1"/>
</dbReference>
<dbReference type="PANTHER" id="PTHR33531:SF7">
    <property type="entry name" value="HYPOTHETICAL MEMBRANE PROTEIN, CONSERVED"/>
    <property type="match status" value="1"/>
</dbReference>
<dbReference type="InterPro" id="IPR003251">
    <property type="entry name" value="Rr_diiron-bd_dom"/>
</dbReference>
<proteinExistence type="predicted"/>
<name>A0A0D8IC02_9CLOT</name>
<dbReference type="CDD" id="cd01045">
    <property type="entry name" value="Ferritin_like_AB"/>
    <property type="match status" value="1"/>
</dbReference>
<dbReference type="InterPro" id="IPR012347">
    <property type="entry name" value="Ferritin-like"/>
</dbReference>
<accession>A0A0D8IC02</accession>
<gene>
    <name evidence="1" type="ORF">CACET_c32680</name>
</gene>
<organism evidence="1 2">
    <name type="scientific">Clostridium aceticum</name>
    <dbReference type="NCBI Taxonomy" id="84022"/>
    <lineage>
        <taxon>Bacteria</taxon>
        <taxon>Bacillati</taxon>
        <taxon>Bacillota</taxon>
        <taxon>Clostridia</taxon>
        <taxon>Eubacteriales</taxon>
        <taxon>Clostridiaceae</taxon>
        <taxon>Clostridium</taxon>
    </lineage>
</organism>